<dbReference type="HOGENOM" id="CLU_128307_0_0_1"/>
<dbReference type="EMBL" id="GG692395">
    <property type="protein sequence ID" value="EER35849.1"/>
    <property type="molecule type" value="Genomic_DNA"/>
</dbReference>
<dbReference type="VEuPathDB" id="FungiDB:CTRG_00588"/>
<dbReference type="KEGG" id="ctp:CTRG_00588"/>
<sequence>MQRDTLTKALRYTRERNTVESLIEKYTTVAQMASNYLFNEYSIKFAKLGGYKEWQIKQWQIQQEQLSSFDDDLQNVYLKYFDSEEFVQLSEFEKKEIKSNYQSRFEETKEKDPPEFTDEFTMGDLYKILNLDYDLVFSS</sequence>
<dbReference type="eggNOG" id="ENOG502S2TF">
    <property type="taxonomic scope" value="Eukaryota"/>
</dbReference>
<dbReference type="OrthoDB" id="27934at2759"/>
<dbReference type="Gene3D" id="6.10.140.1020">
    <property type="match status" value="1"/>
</dbReference>
<dbReference type="RefSeq" id="XP_002545807.1">
    <property type="nucleotide sequence ID" value="XM_002545761.1"/>
</dbReference>
<organism evidence="1 2">
    <name type="scientific">Candida tropicalis (strain ATCC MYA-3404 / T1)</name>
    <name type="common">Yeast</name>
    <dbReference type="NCBI Taxonomy" id="294747"/>
    <lineage>
        <taxon>Eukaryota</taxon>
        <taxon>Fungi</taxon>
        <taxon>Dikarya</taxon>
        <taxon>Ascomycota</taxon>
        <taxon>Saccharomycotina</taxon>
        <taxon>Pichiomycetes</taxon>
        <taxon>Debaryomycetaceae</taxon>
        <taxon>Candida/Lodderomyces clade</taxon>
        <taxon>Candida</taxon>
    </lineage>
</organism>
<protein>
    <submittedName>
        <fullName evidence="1">Uncharacterized protein</fullName>
    </submittedName>
</protein>
<dbReference type="STRING" id="294747.C5M3E9"/>
<keyword evidence="2" id="KW-1185">Reference proteome</keyword>
<accession>C5M3E9</accession>
<dbReference type="Proteomes" id="UP000002037">
    <property type="component" value="Unassembled WGS sequence"/>
</dbReference>
<name>C5M3E9_CANTT</name>
<evidence type="ECO:0000313" key="2">
    <source>
        <dbReference type="Proteomes" id="UP000002037"/>
    </source>
</evidence>
<dbReference type="GeneID" id="8296843"/>
<reference evidence="1 2" key="1">
    <citation type="journal article" date="2009" name="Nature">
        <title>Evolution of pathogenicity and sexual reproduction in eight Candida genomes.</title>
        <authorList>
            <person name="Butler G."/>
            <person name="Rasmussen M.D."/>
            <person name="Lin M.F."/>
            <person name="Santos M.A."/>
            <person name="Sakthikumar S."/>
            <person name="Munro C.A."/>
            <person name="Rheinbay E."/>
            <person name="Grabherr M."/>
            <person name="Forche A."/>
            <person name="Reedy J.L."/>
            <person name="Agrafioti I."/>
            <person name="Arnaud M.B."/>
            <person name="Bates S."/>
            <person name="Brown A.J."/>
            <person name="Brunke S."/>
            <person name="Costanzo M.C."/>
            <person name="Fitzpatrick D.A."/>
            <person name="de Groot P.W."/>
            <person name="Harris D."/>
            <person name="Hoyer L.L."/>
            <person name="Hube B."/>
            <person name="Klis F.M."/>
            <person name="Kodira C."/>
            <person name="Lennard N."/>
            <person name="Logue M.E."/>
            <person name="Martin R."/>
            <person name="Neiman A.M."/>
            <person name="Nikolaou E."/>
            <person name="Quail M.A."/>
            <person name="Quinn J."/>
            <person name="Santos M.C."/>
            <person name="Schmitzberger F.F."/>
            <person name="Sherlock G."/>
            <person name="Shah P."/>
            <person name="Silverstein K.A."/>
            <person name="Skrzypek M.S."/>
            <person name="Soll D."/>
            <person name="Staggs R."/>
            <person name="Stansfield I."/>
            <person name="Stumpf M.P."/>
            <person name="Sudbery P.E."/>
            <person name="Srikantha T."/>
            <person name="Zeng Q."/>
            <person name="Berman J."/>
            <person name="Berriman M."/>
            <person name="Heitman J."/>
            <person name="Gow N.A."/>
            <person name="Lorenz M.C."/>
            <person name="Birren B.W."/>
            <person name="Kellis M."/>
            <person name="Cuomo C.A."/>
        </authorList>
    </citation>
    <scope>NUCLEOTIDE SEQUENCE [LARGE SCALE GENOMIC DNA]</scope>
    <source>
        <strain evidence="2">ATCC MYA-3404 / T1</strain>
    </source>
</reference>
<dbReference type="AlphaFoldDB" id="C5M3E9"/>
<evidence type="ECO:0000313" key="1">
    <source>
        <dbReference type="EMBL" id="EER35849.1"/>
    </source>
</evidence>
<gene>
    <name evidence="1" type="ORF">CTRG_00588</name>
</gene>
<proteinExistence type="predicted"/>